<sequence>MNFNVRRPKTRTLKGRQPRQEEPPKADITPISIDAMELATKKGKCYFKRLKYKGCPQTASAGNHKGNFSPNTVLIDMHRDDFIHQVYGIWMKAKEDDSHSLATLQNVFDSLTKYVSDLDEAGRPADFSAGNIKWYMDLLFAKKNKGELKKSIIANHKHFLSFVLKALGRSKEAQDLPPIKGVKKAAQNTKPMGDNDHTDSYLILNDAYKVYARHLVEGTTPECCPLFDERRVRSMKKADGSPRYLDKEINQFRGTAKKRINGYGDWRNLMVKVAFLLVARHSGGNLTPLSNLKRKHVRLKKLEGDKYVFDLATIKGRAQYEEQLIPMGFSKSQKEFLESWLNVSARFASSEDDYVFPSFSREGKLKHIGNKPQYEVNKALSPYELPAIHCRVLRKTRSSKYIRATGNVHKAAVVNRNALGTTISEYADGNQQTNDIELAGALVVQGNVVSGQDKREAINEAKAKFRDPLSDYDYQKRKGKSANKTTTGVRCGDPHGDKAKKSMRKMARINRELKNGSEPDTCIDFLACFDCPHHVLISEVDDIWQMMSFRDSIISAISRPSFNSMPSEKLEKLLTKTDAALELLKEKASENYAQARERNDYEPHPLYDDEHALEDLIRMYS</sequence>
<reference evidence="3 4" key="1">
    <citation type="submission" date="2012-12" db="EMBL/GenBank/DDBJ databases">
        <title>Genome Assembly of Photobacterium sp. AK15.</title>
        <authorList>
            <person name="Khatri I."/>
            <person name="Vaidya B."/>
            <person name="Srinivas T.N.R."/>
            <person name="Subramanian S."/>
            <person name="Pinnaka A."/>
        </authorList>
    </citation>
    <scope>NUCLEOTIDE SEQUENCE [LARGE SCALE GENOMIC DNA]</scope>
    <source>
        <strain evidence="3 4">AK15</strain>
    </source>
</reference>
<comment type="caution">
    <text evidence="3">The sequence shown here is derived from an EMBL/GenBank/DDBJ whole genome shotgun (WGS) entry which is preliminary data.</text>
</comment>
<dbReference type="OrthoDB" id="5824039at2"/>
<feature type="region of interest" description="Disordered" evidence="2">
    <location>
        <begin position="1"/>
        <end position="28"/>
    </location>
</feature>
<dbReference type="AlphaFoldDB" id="L8J715"/>
<feature type="region of interest" description="Disordered" evidence="2">
    <location>
        <begin position="477"/>
        <end position="500"/>
    </location>
</feature>
<evidence type="ECO:0000313" key="4">
    <source>
        <dbReference type="Proteomes" id="UP000011134"/>
    </source>
</evidence>
<accession>L8J715</accession>
<feature type="coiled-coil region" evidence="1">
    <location>
        <begin position="567"/>
        <end position="598"/>
    </location>
</feature>
<evidence type="ECO:0000313" key="3">
    <source>
        <dbReference type="EMBL" id="ELR64640.1"/>
    </source>
</evidence>
<proteinExistence type="predicted"/>
<organism evidence="3 4">
    <name type="scientific">Photobacterium marinum</name>
    <dbReference type="NCBI Taxonomy" id="1056511"/>
    <lineage>
        <taxon>Bacteria</taxon>
        <taxon>Pseudomonadati</taxon>
        <taxon>Pseudomonadota</taxon>
        <taxon>Gammaproteobacteria</taxon>
        <taxon>Vibrionales</taxon>
        <taxon>Vibrionaceae</taxon>
        <taxon>Photobacterium</taxon>
    </lineage>
</organism>
<feature type="compositionally biased region" description="Basic residues" evidence="2">
    <location>
        <begin position="1"/>
        <end position="17"/>
    </location>
</feature>
<dbReference type="PATRIC" id="fig|1056511.3.peg.3285"/>
<name>L8J715_9GAMM</name>
<gene>
    <name evidence="3" type="ORF">C942_02211</name>
</gene>
<evidence type="ECO:0000256" key="2">
    <source>
        <dbReference type="SAM" id="MobiDB-lite"/>
    </source>
</evidence>
<keyword evidence="4" id="KW-1185">Reference proteome</keyword>
<dbReference type="RefSeq" id="WP_007467539.1">
    <property type="nucleotide sequence ID" value="NZ_AMZO01000023.1"/>
</dbReference>
<protein>
    <submittedName>
        <fullName evidence="3">Uncharacterized protein</fullName>
    </submittedName>
</protein>
<dbReference type="Proteomes" id="UP000011134">
    <property type="component" value="Unassembled WGS sequence"/>
</dbReference>
<evidence type="ECO:0000256" key="1">
    <source>
        <dbReference type="SAM" id="Coils"/>
    </source>
</evidence>
<keyword evidence="1" id="KW-0175">Coiled coil</keyword>
<dbReference type="EMBL" id="AMZO01000023">
    <property type="protein sequence ID" value="ELR64640.1"/>
    <property type="molecule type" value="Genomic_DNA"/>
</dbReference>